<evidence type="ECO:0000256" key="1">
    <source>
        <dbReference type="ARBA" id="ARBA00004123"/>
    </source>
</evidence>
<sequence length="138" mass="16090">MGEIGEMPDDEEVAKQIGSLRESSENIENLLDLMISAKAYDRLSTEDQVKHDLFVSYALTSLYWMYMRTLGENPFTHVVKGEIDRIQDYVKKYQRVKDRKKRPTVQKDAAKRFVKSGLWDPSTGPQPSNKRKRFEDDD</sequence>
<comment type="subcellular location">
    <subcellularLocation>
        <location evidence="7">Cytoplasm</location>
    </subcellularLocation>
    <subcellularLocation>
        <location evidence="7">Nucleus</location>
        <location evidence="7">Nucleolus</location>
    </subcellularLocation>
    <subcellularLocation>
        <location evidence="1 7">Nucleus</location>
    </subcellularLocation>
</comment>
<evidence type="ECO:0000313" key="12">
    <source>
        <dbReference type="EMBL" id="JAG24805.1"/>
    </source>
</evidence>
<keyword evidence="7" id="KW-0963">Cytoplasm</keyword>
<dbReference type="EMBL" id="GBHO01018798">
    <property type="protein sequence ID" value="JAG24806.1"/>
    <property type="molecule type" value="Transcribed_RNA"/>
</dbReference>
<dbReference type="Pfam" id="PF04000">
    <property type="entry name" value="Sas10_Utp3"/>
    <property type="match status" value="1"/>
</dbReference>
<evidence type="ECO:0000313" key="15">
    <source>
        <dbReference type="EMBL" id="JAQ05403.1"/>
    </source>
</evidence>
<evidence type="ECO:0000256" key="6">
    <source>
        <dbReference type="ARBA" id="ARBA00023242"/>
    </source>
</evidence>
<name>A0A0A9WDV8_LYGHE</name>
<dbReference type="GO" id="GO:0000460">
    <property type="term" value="P:maturation of 5.8S rRNA"/>
    <property type="evidence" value="ECO:0007669"/>
    <property type="project" value="TreeGrafter"/>
</dbReference>
<comment type="similarity">
    <text evidence="2 7">Belongs to the C1D family.</text>
</comment>
<evidence type="ECO:0000313" key="9">
    <source>
        <dbReference type="EMBL" id="JAG05981.1"/>
    </source>
</evidence>
<dbReference type="EMBL" id="GDHC01013226">
    <property type="protein sequence ID" value="JAQ05403.1"/>
    <property type="molecule type" value="Transcribed_RNA"/>
</dbReference>
<reference evidence="10" key="1">
    <citation type="journal article" date="2014" name="PLoS ONE">
        <title>Transcriptome-Based Identification of ABC Transporters in the Western Tarnished Plant Bug Lygus hesperus.</title>
        <authorList>
            <person name="Hull J.J."/>
            <person name="Chaney K."/>
            <person name="Geib S.M."/>
            <person name="Fabrick J.A."/>
            <person name="Brent C.S."/>
            <person name="Walsh D."/>
            <person name="Lavine L.C."/>
        </authorList>
    </citation>
    <scope>NUCLEOTIDE SEQUENCE</scope>
</reference>
<dbReference type="GO" id="GO:0003677">
    <property type="term" value="F:DNA binding"/>
    <property type="evidence" value="ECO:0007669"/>
    <property type="project" value="UniProtKB-KW"/>
</dbReference>
<evidence type="ECO:0000313" key="16">
    <source>
        <dbReference type="EMBL" id="JAQ06518.1"/>
    </source>
</evidence>
<dbReference type="PANTHER" id="PTHR15341">
    <property type="entry name" value="SUN-COR STEROID HORMONE RECEPTOR CO-REPRESSOR"/>
    <property type="match status" value="1"/>
</dbReference>
<evidence type="ECO:0000313" key="10">
    <source>
        <dbReference type="EMBL" id="JAG05984.1"/>
    </source>
</evidence>
<evidence type="ECO:0000256" key="2">
    <source>
        <dbReference type="ARBA" id="ARBA00009154"/>
    </source>
</evidence>
<accession>A0A0A9WDV8</accession>
<dbReference type="EMBL" id="GBHO01037620">
    <property type="protein sequence ID" value="JAG05984.1"/>
    <property type="molecule type" value="Transcribed_RNA"/>
</dbReference>
<comment type="function">
    <text evidence="7">Plays a role in the recruitment of the exosome to pre-rRNA to mediate the 3'-5' end processing of the 5.8S rRNA.</text>
</comment>
<keyword evidence="7" id="KW-0238">DNA-binding</keyword>
<dbReference type="GO" id="GO:0005737">
    <property type="term" value="C:cytoplasm"/>
    <property type="evidence" value="ECO:0007669"/>
    <property type="project" value="UniProtKB-SubCell"/>
</dbReference>
<evidence type="ECO:0000256" key="4">
    <source>
        <dbReference type="ARBA" id="ARBA00022552"/>
    </source>
</evidence>
<evidence type="ECO:0000256" key="3">
    <source>
        <dbReference type="ARBA" id="ARBA00015212"/>
    </source>
</evidence>
<proteinExistence type="inferred from homology"/>
<dbReference type="GO" id="GO:0010468">
    <property type="term" value="P:regulation of gene expression"/>
    <property type="evidence" value="ECO:0007669"/>
    <property type="project" value="TreeGrafter"/>
</dbReference>
<dbReference type="EMBL" id="GDHC01012111">
    <property type="protein sequence ID" value="JAQ06518.1"/>
    <property type="molecule type" value="Transcribed_RNA"/>
</dbReference>
<evidence type="ECO:0000313" key="13">
    <source>
        <dbReference type="EMBL" id="JAG24806.1"/>
    </source>
</evidence>
<evidence type="ECO:0000256" key="7">
    <source>
        <dbReference type="RuleBase" id="RU368003"/>
    </source>
</evidence>
<dbReference type="PANTHER" id="PTHR15341:SF3">
    <property type="entry name" value="NUCLEAR NUCLEIC ACID-BINDING PROTEIN C1D"/>
    <property type="match status" value="1"/>
</dbReference>
<dbReference type="EMBL" id="GBRD01002861">
    <property type="protein sequence ID" value="JAG62960.1"/>
    <property type="molecule type" value="Transcribed_RNA"/>
</dbReference>
<keyword evidence="4 7" id="KW-0698">rRNA processing</keyword>
<gene>
    <name evidence="10" type="primary">c1d_4</name>
    <name evidence="9" type="synonym">c1d_0</name>
    <name evidence="11" type="synonym">c1d_1</name>
    <name evidence="13" type="synonym">c1d_2</name>
    <name evidence="12" type="synonym">c1d_3</name>
    <name evidence="10" type="ORF">CM83_60098</name>
    <name evidence="11" type="ORF">CM83_60100</name>
    <name evidence="9" type="ORF">CM83_60102</name>
    <name evidence="13" type="ORF">CM83_60104</name>
    <name evidence="12" type="ORF">CM83_60106</name>
    <name evidence="15" type="ORF">g.47164</name>
    <name evidence="16" type="ORF">g.47166</name>
</gene>
<organism evidence="10">
    <name type="scientific">Lygus hesperus</name>
    <name type="common">Western plant bug</name>
    <dbReference type="NCBI Taxonomy" id="30085"/>
    <lineage>
        <taxon>Eukaryota</taxon>
        <taxon>Metazoa</taxon>
        <taxon>Ecdysozoa</taxon>
        <taxon>Arthropoda</taxon>
        <taxon>Hexapoda</taxon>
        <taxon>Insecta</taxon>
        <taxon>Pterygota</taxon>
        <taxon>Neoptera</taxon>
        <taxon>Paraneoptera</taxon>
        <taxon>Hemiptera</taxon>
        <taxon>Heteroptera</taxon>
        <taxon>Panheteroptera</taxon>
        <taxon>Cimicomorpha</taxon>
        <taxon>Miridae</taxon>
        <taxon>Mirini</taxon>
        <taxon>Lygus</taxon>
    </lineage>
</organism>
<reference evidence="10" key="2">
    <citation type="submission" date="2014-07" db="EMBL/GenBank/DDBJ databases">
        <authorList>
            <person name="Hull J."/>
        </authorList>
    </citation>
    <scope>NUCLEOTIDE SEQUENCE</scope>
</reference>
<reference evidence="15" key="4">
    <citation type="journal article" date="2016" name="Gigascience">
        <title>De novo construction of an expanded transcriptome assembly for the western tarnished plant bug, Lygus hesperus.</title>
        <authorList>
            <person name="Tassone E.E."/>
            <person name="Geib S.M."/>
            <person name="Hall B."/>
            <person name="Fabrick J.A."/>
            <person name="Brent C.S."/>
            <person name="Hull J.J."/>
        </authorList>
    </citation>
    <scope>NUCLEOTIDE SEQUENCE</scope>
</reference>
<dbReference type="EMBL" id="GBHO01037623">
    <property type="protein sequence ID" value="JAG05981.1"/>
    <property type="molecule type" value="Transcribed_RNA"/>
</dbReference>
<dbReference type="GO" id="GO:0003723">
    <property type="term" value="F:RNA binding"/>
    <property type="evidence" value="ECO:0007669"/>
    <property type="project" value="UniProtKB-UniRule"/>
</dbReference>
<dbReference type="EMBL" id="GBHO01018799">
    <property type="protein sequence ID" value="JAG24805.1"/>
    <property type="molecule type" value="Transcribed_RNA"/>
</dbReference>
<dbReference type="GO" id="GO:0005730">
    <property type="term" value="C:nucleolus"/>
    <property type="evidence" value="ECO:0007669"/>
    <property type="project" value="UniProtKB-SubCell"/>
</dbReference>
<feature type="region of interest" description="Disordered" evidence="8">
    <location>
        <begin position="112"/>
        <end position="138"/>
    </location>
</feature>
<comment type="subunit">
    <text evidence="7">Monomer and homodimer.</text>
</comment>
<evidence type="ECO:0000313" key="14">
    <source>
        <dbReference type="EMBL" id="JAG62960.1"/>
    </source>
</evidence>
<evidence type="ECO:0000256" key="5">
    <source>
        <dbReference type="ARBA" id="ARBA00022884"/>
    </source>
</evidence>
<keyword evidence="6 7" id="KW-0539">Nucleus</keyword>
<dbReference type="InterPro" id="IPR007146">
    <property type="entry name" value="Sas10/Utp3/C1D"/>
</dbReference>
<keyword evidence="5 7" id="KW-0694">RNA-binding</keyword>
<reference evidence="14" key="3">
    <citation type="submission" date="2014-09" db="EMBL/GenBank/DDBJ databases">
        <authorList>
            <person name="Magalhaes I.L.F."/>
            <person name="Oliveira U."/>
            <person name="Santos F.R."/>
            <person name="Vidigal T.H.D.A."/>
            <person name="Brescovit A.D."/>
            <person name="Santos A.J."/>
        </authorList>
    </citation>
    <scope>NUCLEOTIDE SEQUENCE</scope>
</reference>
<dbReference type="InterPro" id="IPR011082">
    <property type="entry name" value="Exosome-assoc_fac/DNA_repair"/>
</dbReference>
<evidence type="ECO:0000313" key="11">
    <source>
        <dbReference type="EMBL" id="JAG05986.1"/>
    </source>
</evidence>
<dbReference type="GO" id="GO:0000178">
    <property type="term" value="C:exosome (RNase complex)"/>
    <property type="evidence" value="ECO:0007669"/>
    <property type="project" value="TreeGrafter"/>
</dbReference>
<evidence type="ECO:0000256" key="8">
    <source>
        <dbReference type="SAM" id="MobiDB-lite"/>
    </source>
</evidence>
<dbReference type="EMBL" id="GBHO01037618">
    <property type="protein sequence ID" value="JAG05986.1"/>
    <property type="molecule type" value="Transcribed_RNA"/>
</dbReference>
<protein>
    <recommendedName>
        <fullName evidence="3 7">Nuclear nucleic acid-binding protein C1D</fullName>
    </recommendedName>
</protein>
<dbReference type="AlphaFoldDB" id="A0A0A9WDV8"/>